<keyword evidence="6" id="KW-1185">Reference proteome</keyword>
<gene>
    <name evidence="5" type="ORF">CRE_06004</name>
</gene>
<organism evidence="6">
    <name type="scientific">Caenorhabditis remanei</name>
    <name type="common">Caenorhabditis vulgaris</name>
    <dbReference type="NCBI Taxonomy" id="31234"/>
    <lineage>
        <taxon>Eukaryota</taxon>
        <taxon>Metazoa</taxon>
        <taxon>Ecdysozoa</taxon>
        <taxon>Nematoda</taxon>
        <taxon>Chromadorea</taxon>
        <taxon>Rhabditida</taxon>
        <taxon>Rhabditina</taxon>
        <taxon>Rhabditomorpha</taxon>
        <taxon>Rhabditoidea</taxon>
        <taxon>Rhabditidae</taxon>
        <taxon>Peloderinae</taxon>
        <taxon>Caenorhabditis</taxon>
    </lineage>
</organism>
<accession>E3N6F7</accession>
<evidence type="ECO:0000313" key="5">
    <source>
        <dbReference type="EMBL" id="EFO88083.1"/>
    </source>
</evidence>
<feature type="compositionally biased region" description="Low complexity" evidence="1">
    <location>
        <begin position="512"/>
        <end position="531"/>
    </location>
</feature>
<dbReference type="EMBL" id="DS268540">
    <property type="protein sequence ID" value="EFO88083.1"/>
    <property type="molecule type" value="Genomic_DNA"/>
</dbReference>
<dbReference type="Proteomes" id="UP000008281">
    <property type="component" value="Unassembled WGS sequence"/>
</dbReference>
<reference evidence="5" key="1">
    <citation type="submission" date="2007-07" db="EMBL/GenBank/DDBJ databases">
        <title>PCAP assembly of the Caenorhabditis remanei genome.</title>
        <authorList>
            <consortium name="The Caenorhabditis remanei Sequencing Consortium"/>
            <person name="Wilson R.K."/>
        </authorList>
    </citation>
    <scope>NUCLEOTIDE SEQUENCE [LARGE SCALE GENOMIC DNA]</scope>
    <source>
        <strain evidence="5">PB4641</strain>
    </source>
</reference>
<keyword evidence="2" id="KW-1133">Transmembrane helix</keyword>
<dbReference type="InterPro" id="IPR003125">
    <property type="entry name" value="WSN"/>
</dbReference>
<dbReference type="PANTHER" id="PTHR32525:SF0">
    <property type="entry name" value="DOMAIN OF UNKNOWN FUNCTION WSN DOMAIN-CONTAINING PROTEIN-RELATED"/>
    <property type="match status" value="1"/>
</dbReference>
<keyword evidence="2" id="KW-0472">Membrane</keyword>
<dbReference type="HOGENOM" id="CLU_513130_0_0_1"/>
<evidence type="ECO:0000256" key="1">
    <source>
        <dbReference type="SAM" id="MobiDB-lite"/>
    </source>
</evidence>
<dbReference type="OrthoDB" id="5815853at2759"/>
<dbReference type="InParanoid" id="E3N6F7"/>
<proteinExistence type="predicted"/>
<keyword evidence="2" id="KW-0812">Transmembrane</keyword>
<keyword evidence="3" id="KW-0732">Signal</keyword>
<dbReference type="SMART" id="SM00453">
    <property type="entry name" value="WSN"/>
    <property type="match status" value="1"/>
</dbReference>
<evidence type="ECO:0000256" key="3">
    <source>
        <dbReference type="SAM" id="SignalP"/>
    </source>
</evidence>
<evidence type="ECO:0000259" key="4">
    <source>
        <dbReference type="SMART" id="SM00453"/>
    </source>
</evidence>
<name>E3N6F7_CAERE</name>
<dbReference type="PANTHER" id="PTHR32525">
    <property type="entry name" value="PROTEIN-TYROSINE-PHOSPHATASE"/>
    <property type="match status" value="1"/>
</dbReference>
<protein>
    <recommendedName>
        <fullName evidence="4">Domain of unknown function WSN domain-containing protein</fullName>
    </recommendedName>
</protein>
<feature type="transmembrane region" description="Helical" evidence="2">
    <location>
        <begin position="451"/>
        <end position="475"/>
    </location>
</feature>
<dbReference type="Pfam" id="PF02206">
    <property type="entry name" value="WSN"/>
    <property type="match status" value="1"/>
</dbReference>
<evidence type="ECO:0000256" key="2">
    <source>
        <dbReference type="SAM" id="Phobius"/>
    </source>
</evidence>
<feature type="signal peptide" evidence="3">
    <location>
        <begin position="1"/>
        <end position="19"/>
    </location>
</feature>
<feature type="region of interest" description="Disordered" evidence="1">
    <location>
        <begin position="485"/>
        <end position="531"/>
    </location>
</feature>
<feature type="domain" description="Domain of unknown function WSN" evidence="4">
    <location>
        <begin position="45"/>
        <end position="111"/>
    </location>
</feature>
<evidence type="ECO:0000313" key="6">
    <source>
        <dbReference type="Proteomes" id="UP000008281"/>
    </source>
</evidence>
<dbReference type="AlphaFoldDB" id="E3N6F7"/>
<sequence>MYIITAIFVTIISTTTSSGARDVNGKQTRSIVHIHNSKIENFFPDTWSITVDRMRMIARITNGIYLQRGLIDGTIPVDELIAELLGIQSVDQMLKVDTRKVIRVFKRLNGTNDTSLKDFHLMITLLTQTPTVPLAIKHSLGFPNGYRDLLTLQEDFKDPWILEVVRTRSLSYSMTKLEKLGIALKNISGMLEVTKGEREMLSALVKNPPEFKEPLSKLVVTGLQITSNFQEAQNALRALRNILFSMKHSRSLESDALTHLLDPFRHSEVLGLATKGVVSMKQVLDNKSRFQEVILYLEVVKEEIRNSSLSQKDLSNLEALAALQTPLEAMYQSLETWRDSLTDSNSSTLNNYTTLFENAKNVSGIPLNFTEISDSLDQLIQETSNETTREQLENLEAVVNEMNTIGLDFSKYAKNFEETNETMQALNLFFESYESKVYEPILASRNSDYTVMFSLIGVGVAMFIIVFILGLCYLWRADKEIKMDEEKQKKKNKKLINGASRSNSEVSPLTAGVSSGVSSGSKTTTSSSTTG</sequence>
<feature type="chain" id="PRO_5003178190" description="Domain of unknown function WSN domain-containing protein" evidence="3">
    <location>
        <begin position="20"/>
        <end position="531"/>
    </location>
</feature>